<feature type="transmembrane region" description="Helical" evidence="2">
    <location>
        <begin position="189"/>
        <end position="208"/>
    </location>
</feature>
<feature type="transmembrane region" description="Helical" evidence="2">
    <location>
        <begin position="371"/>
        <end position="390"/>
    </location>
</feature>
<dbReference type="InterPro" id="IPR011623">
    <property type="entry name" value="7TMR_DISM_rcpt_extracell_dom1"/>
</dbReference>
<organism evidence="4 5">
    <name type="scientific">Pseudobacteriovorax antillogorgiicola</name>
    <dbReference type="NCBI Taxonomy" id="1513793"/>
    <lineage>
        <taxon>Bacteria</taxon>
        <taxon>Pseudomonadati</taxon>
        <taxon>Bdellovibrionota</taxon>
        <taxon>Oligoflexia</taxon>
        <taxon>Oligoflexales</taxon>
        <taxon>Pseudobacteriovoracaceae</taxon>
        <taxon>Pseudobacteriovorax</taxon>
    </lineage>
</organism>
<proteinExistence type="predicted"/>
<dbReference type="SMART" id="SM00331">
    <property type="entry name" value="PP2C_SIG"/>
    <property type="match status" value="1"/>
</dbReference>
<dbReference type="Gene3D" id="2.60.40.2380">
    <property type="match status" value="1"/>
</dbReference>
<feature type="transmembrane region" description="Helical" evidence="2">
    <location>
        <begin position="220"/>
        <end position="245"/>
    </location>
</feature>
<dbReference type="PANTHER" id="PTHR43156:SF2">
    <property type="entry name" value="STAGE II SPORULATION PROTEIN E"/>
    <property type="match status" value="1"/>
</dbReference>
<keyword evidence="2" id="KW-0812">Transmembrane</keyword>
<dbReference type="OrthoDB" id="9812260at2"/>
<keyword evidence="2" id="KW-1133">Transmembrane helix</keyword>
<dbReference type="STRING" id="1513793.SAMN06296036_116139"/>
<evidence type="ECO:0000256" key="2">
    <source>
        <dbReference type="SAM" id="Phobius"/>
    </source>
</evidence>
<dbReference type="InterPro" id="IPR011622">
    <property type="entry name" value="7TMR_DISM_rcpt_extracell_dom2"/>
</dbReference>
<sequence>MFIHQFLLISISVASMAFIETRAMAKAFVLGEAPLPSSLGLYLDLAEEPPTAGWSVEDALQAYEAQRFTASEASIPNYGVNPAVQWAHFIIHNPKEENVNVTLVNFFHWTDKTTVFQWVSQNRWLETSIGDQTRFRERPIKTRTSAFPIRLHPGDNRFMIRVSAQGALQLDLRLYEPESYRDYNVVESLFIGLLFGFHIVVAFYNLFLYRSFQDRTYIHYFLYVMANVSYQGFSLCVAHLVLYSLLGISEVPGQMAIISVDAVVITALLFSDRFLDIKTYMPKFHRLNKCMMIWAVINMVITQFNLYLGAVICILDATITISLLLFQGFYCLSKGHPTAKYFTIAWGAYLVGSTATVVNLGGLIPSNSWTYWGQFVGGSLEIVILSLALANRINFLQGRLSRSLHHQEQVEGMLRHSQFLEERLDENGRKNFQYAYCSRTADSIGGDFLGIKITEQNEAFIIIGDVTGHGIESAMLSVVASGIIRGAIGEQSLNLQGVPLDQRVLRIMETLNQTILDICKKYDRSMTVCILAIDLETGLGHYCNGGHTPFVWKKGDSSLCLVNRGSMVGLLEEPQFSVSDIQLQDKDMIIMITDGLIENVGHSRRLYTFKDIQKHTEDSSSPYQLRDRIEIDLQDHWQDIHLEDDSTYIIFQMDRNTNQAA</sequence>
<keyword evidence="1" id="KW-0378">Hydrolase</keyword>
<name>A0A1Y6CBI4_9BACT</name>
<dbReference type="RefSeq" id="WP_132321646.1">
    <property type="nucleotide sequence ID" value="NZ_SLZT01000016.1"/>
</dbReference>
<feature type="transmembrane region" description="Helical" evidence="2">
    <location>
        <begin position="251"/>
        <end position="270"/>
    </location>
</feature>
<feature type="transmembrane region" description="Helical" evidence="2">
    <location>
        <begin position="314"/>
        <end position="332"/>
    </location>
</feature>
<gene>
    <name evidence="4" type="ORF">SAMN06296036_116139</name>
</gene>
<dbReference type="AlphaFoldDB" id="A0A1Y6CBI4"/>
<dbReference type="EMBL" id="FWZT01000016">
    <property type="protein sequence ID" value="SMF53551.1"/>
    <property type="molecule type" value="Genomic_DNA"/>
</dbReference>
<keyword evidence="2" id="KW-0472">Membrane</keyword>
<evidence type="ECO:0000256" key="1">
    <source>
        <dbReference type="ARBA" id="ARBA00022801"/>
    </source>
</evidence>
<accession>A0A1Y6CBI4</accession>
<evidence type="ECO:0000313" key="4">
    <source>
        <dbReference type="EMBL" id="SMF53551.1"/>
    </source>
</evidence>
<evidence type="ECO:0000313" key="5">
    <source>
        <dbReference type="Proteomes" id="UP000192907"/>
    </source>
</evidence>
<dbReference type="Pfam" id="PF07696">
    <property type="entry name" value="7TMR-DISMED2"/>
    <property type="match status" value="1"/>
</dbReference>
<dbReference type="InterPro" id="IPR001932">
    <property type="entry name" value="PPM-type_phosphatase-like_dom"/>
</dbReference>
<feature type="transmembrane region" description="Helical" evidence="2">
    <location>
        <begin position="344"/>
        <end position="365"/>
    </location>
</feature>
<dbReference type="InterPro" id="IPR036457">
    <property type="entry name" value="PPM-type-like_dom_sf"/>
</dbReference>
<dbReference type="PANTHER" id="PTHR43156">
    <property type="entry name" value="STAGE II SPORULATION PROTEIN E-RELATED"/>
    <property type="match status" value="1"/>
</dbReference>
<dbReference type="InterPro" id="IPR052016">
    <property type="entry name" value="Bact_Sigma-Reg"/>
</dbReference>
<dbReference type="Pfam" id="PF07695">
    <property type="entry name" value="7TMR-DISM_7TM"/>
    <property type="match status" value="1"/>
</dbReference>
<dbReference type="GO" id="GO:0016791">
    <property type="term" value="F:phosphatase activity"/>
    <property type="evidence" value="ECO:0007669"/>
    <property type="project" value="TreeGrafter"/>
</dbReference>
<dbReference type="Gene3D" id="3.60.40.10">
    <property type="entry name" value="PPM-type phosphatase domain"/>
    <property type="match status" value="1"/>
</dbReference>
<feature type="domain" description="PPM-type phosphatase" evidence="3">
    <location>
        <begin position="429"/>
        <end position="653"/>
    </location>
</feature>
<reference evidence="5" key="1">
    <citation type="submission" date="2017-04" db="EMBL/GenBank/DDBJ databases">
        <authorList>
            <person name="Varghese N."/>
            <person name="Submissions S."/>
        </authorList>
    </citation>
    <scope>NUCLEOTIDE SEQUENCE [LARGE SCALE GENOMIC DNA]</scope>
    <source>
        <strain evidence="5">RKEM611</strain>
    </source>
</reference>
<dbReference type="SUPFAM" id="SSF81606">
    <property type="entry name" value="PP2C-like"/>
    <property type="match status" value="1"/>
</dbReference>
<protein>
    <submittedName>
        <fullName evidence="4">7TMR-DISM extracellular 2</fullName>
    </submittedName>
</protein>
<dbReference type="Pfam" id="PF07228">
    <property type="entry name" value="SpoIIE"/>
    <property type="match status" value="1"/>
</dbReference>
<dbReference type="Proteomes" id="UP000192907">
    <property type="component" value="Unassembled WGS sequence"/>
</dbReference>
<keyword evidence="5" id="KW-1185">Reference proteome</keyword>
<evidence type="ECO:0000259" key="3">
    <source>
        <dbReference type="SMART" id="SM00331"/>
    </source>
</evidence>